<organism evidence="1 2">
    <name type="scientific">Rubellimicrobium aerolatum</name>
    <dbReference type="NCBI Taxonomy" id="490979"/>
    <lineage>
        <taxon>Bacteria</taxon>
        <taxon>Pseudomonadati</taxon>
        <taxon>Pseudomonadota</taxon>
        <taxon>Alphaproteobacteria</taxon>
        <taxon>Rhodobacterales</taxon>
        <taxon>Roseobacteraceae</taxon>
        <taxon>Rubellimicrobium</taxon>
    </lineage>
</organism>
<reference evidence="2" key="1">
    <citation type="journal article" date="2019" name="Int. J. Syst. Evol. Microbiol.">
        <title>The Global Catalogue of Microorganisms (GCM) 10K type strain sequencing project: providing services to taxonomists for standard genome sequencing and annotation.</title>
        <authorList>
            <consortium name="The Broad Institute Genomics Platform"/>
            <consortium name="The Broad Institute Genome Sequencing Center for Infectious Disease"/>
            <person name="Wu L."/>
            <person name="Ma J."/>
        </authorList>
    </citation>
    <scope>NUCLEOTIDE SEQUENCE [LARGE SCALE GENOMIC DNA]</scope>
    <source>
        <strain evidence="2">KACC 11588</strain>
    </source>
</reference>
<feature type="non-terminal residue" evidence="1">
    <location>
        <position position="72"/>
    </location>
</feature>
<keyword evidence="2" id="KW-1185">Reference proteome</keyword>
<evidence type="ECO:0000313" key="2">
    <source>
        <dbReference type="Proteomes" id="UP001596056"/>
    </source>
</evidence>
<name>A0ABW0SHF0_9RHOB</name>
<comment type="caution">
    <text evidence="1">The sequence shown here is derived from an EMBL/GenBank/DDBJ whole genome shotgun (WGS) entry which is preliminary data.</text>
</comment>
<sequence>MPFDQTLLRRSPTAAPALKRLAAEPESCSGCPIRHRAVCARCDEGELARLEEIKYYRSFAAGQPIAWAGDEM</sequence>
<dbReference type="Proteomes" id="UP001596056">
    <property type="component" value="Unassembled WGS sequence"/>
</dbReference>
<dbReference type="EMBL" id="JBHSNA010000025">
    <property type="protein sequence ID" value="MFC5568091.1"/>
    <property type="molecule type" value="Genomic_DNA"/>
</dbReference>
<evidence type="ECO:0000313" key="1">
    <source>
        <dbReference type="EMBL" id="MFC5568091.1"/>
    </source>
</evidence>
<protein>
    <submittedName>
        <fullName evidence="1">Uncharacterized protein</fullName>
    </submittedName>
</protein>
<accession>A0ABW0SHF0</accession>
<proteinExistence type="predicted"/>
<gene>
    <name evidence="1" type="ORF">ACFPOC_16900</name>
</gene>